<proteinExistence type="predicted"/>
<evidence type="ECO:0000313" key="1">
    <source>
        <dbReference type="EMBL" id="KKK93083.1"/>
    </source>
</evidence>
<dbReference type="CDD" id="cd02440">
    <property type="entry name" value="AdoMet_MTases"/>
    <property type="match status" value="1"/>
</dbReference>
<organism evidence="1">
    <name type="scientific">marine sediment metagenome</name>
    <dbReference type="NCBI Taxonomy" id="412755"/>
    <lineage>
        <taxon>unclassified sequences</taxon>
        <taxon>metagenomes</taxon>
        <taxon>ecological metagenomes</taxon>
    </lineage>
</organism>
<accession>A0A0F8ZH58</accession>
<sequence>MSITTEYQKQLKTMHEAPWGRTAVRYGAGYDVLTMLDRKALMINSVLDFGCGEGTLGDFVHESQPGRVAWTDYDPGVPGLDRAPHGTFDLVVTCDVLEHVEPHLLDETIRECFDLSDRLVYHNIPCFQAGTVFVDGPYVGQNLHLTIEGPEFWKARILHPEFQVMTVAILEKRVRGETRTRVMITSERIKERKKP</sequence>
<gene>
    <name evidence="1" type="ORF">LCGC14_2696420</name>
</gene>
<dbReference type="AlphaFoldDB" id="A0A0F8ZH58"/>
<evidence type="ECO:0008006" key="2">
    <source>
        <dbReference type="Google" id="ProtNLM"/>
    </source>
</evidence>
<dbReference type="Gene3D" id="3.40.50.150">
    <property type="entry name" value="Vaccinia Virus protein VP39"/>
    <property type="match status" value="1"/>
</dbReference>
<dbReference type="EMBL" id="LAZR01047925">
    <property type="protein sequence ID" value="KKK93083.1"/>
    <property type="molecule type" value="Genomic_DNA"/>
</dbReference>
<dbReference type="Pfam" id="PF13489">
    <property type="entry name" value="Methyltransf_23"/>
    <property type="match status" value="1"/>
</dbReference>
<protein>
    <recommendedName>
        <fullName evidence="2">Methyltransferase type 11 domain-containing protein</fullName>
    </recommendedName>
</protein>
<comment type="caution">
    <text evidence="1">The sequence shown here is derived from an EMBL/GenBank/DDBJ whole genome shotgun (WGS) entry which is preliminary data.</text>
</comment>
<dbReference type="SUPFAM" id="SSF53335">
    <property type="entry name" value="S-adenosyl-L-methionine-dependent methyltransferases"/>
    <property type="match status" value="1"/>
</dbReference>
<reference evidence="1" key="1">
    <citation type="journal article" date="2015" name="Nature">
        <title>Complex archaea that bridge the gap between prokaryotes and eukaryotes.</title>
        <authorList>
            <person name="Spang A."/>
            <person name="Saw J.H."/>
            <person name="Jorgensen S.L."/>
            <person name="Zaremba-Niedzwiedzka K."/>
            <person name="Martijn J."/>
            <person name="Lind A.E."/>
            <person name="van Eijk R."/>
            <person name="Schleper C."/>
            <person name="Guy L."/>
            <person name="Ettema T.J."/>
        </authorList>
    </citation>
    <scope>NUCLEOTIDE SEQUENCE</scope>
</reference>
<dbReference type="InterPro" id="IPR029063">
    <property type="entry name" value="SAM-dependent_MTases_sf"/>
</dbReference>
<name>A0A0F8ZH58_9ZZZZ</name>